<reference evidence="1 2" key="1">
    <citation type="journal article" date="2013" name="Genome Biol.">
        <title>Genomic analysis reveals key aspects of prokaryotic symbiosis in the phototrophic consortium "Chlorochromatium aggregatum".</title>
        <authorList>
            <person name="Liu Z."/>
            <person name="Muller J."/>
            <person name="Li T."/>
            <person name="Alvey R.M."/>
            <person name="Vogl K."/>
            <person name="Frigaard N.U."/>
            <person name="Rockwell N.C."/>
            <person name="Boyd E.S."/>
            <person name="Tomsho L.P."/>
            <person name="Schuster S.C."/>
            <person name="Henke P."/>
            <person name="Rohde M."/>
            <person name="Overmann J."/>
            <person name="Bryant D.A."/>
        </authorList>
    </citation>
    <scope>NUCLEOTIDE SEQUENCE [LARGE SCALE GENOMIC DNA]</scope>
    <source>
        <strain evidence="1">CR</strain>
    </source>
</reference>
<dbReference type="RefSeq" id="WP_022771457.1">
    <property type="nucleotide sequence ID" value="NC_022576.1"/>
</dbReference>
<sequence>MDYIAALEKSLGKKAVIKMLPLQPGDVLDTFADVSDLVEQFQYKPTTLVEQGIEHFVAWYREYYKT</sequence>
<dbReference type="SUPFAM" id="SSF51735">
    <property type="entry name" value="NAD(P)-binding Rossmann-fold domains"/>
    <property type="match status" value="1"/>
</dbReference>
<proteinExistence type="predicted"/>
<evidence type="ECO:0000313" key="2">
    <source>
        <dbReference type="Proteomes" id="UP000017184"/>
    </source>
</evidence>
<organism evidence="1 2">
    <name type="scientific">Candidatus Symbiobacter mobilis CR</name>
    <dbReference type="NCBI Taxonomy" id="946483"/>
    <lineage>
        <taxon>Bacteria</taxon>
        <taxon>Pseudomonadati</taxon>
        <taxon>Pseudomonadota</taxon>
        <taxon>Betaproteobacteria</taxon>
        <taxon>Burkholderiales</taxon>
        <taxon>Comamonadaceae</taxon>
    </lineage>
</organism>
<dbReference type="AlphaFoldDB" id="U5N535"/>
<dbReference type="STRING" id="946483.Cenrod_0522"/>
<dbReference type="KEGG" id="cbx:Cenrod_0522"/>
<keyword evidence="2" id="KW-1185">Reference proteome</keyword>
<evidence type="ECO:0000313" key="1">
    <source>
        <dbReference type="EMBL" id="AGX86636.1"/>
    </source>
</evidence>
<accession>U5N535</accession>
<dbReference type="Gene3D" id="3.40.50.720">
    <property type="entry name" value="NAD(P)-binding Rossmann-like Domain"/>
    <property type="match status" value="1"/>
</dbReference>
<dbReference type="EMBL" id="CP004885">
    <property type="protein sequence ID" value="AGX86636.1"/>
    <property type="molecule type" value="Genomic_DNA"/>
</dbReference>
<gene>
    <name evidence="1" type="ORF">Cenrod_0522</name>
</gene>
<dbReference type="eggNOG" id="COG0451">
    <property type="taxonomic scope" value="Bacteria"/>
</dbReference>
<dbReference type="InterPro" id="IPR036291">
    <property type="entry name" value="NAD(P)-bd_dom_sf"/>
</dbReference>
<name>U5N535_9BURK</name>
<protein>
    <submittedName>
        <fullName evidence="1">Nucleoside-diphosphate-sugar epimerase</fullName>
    </submittedName>
</protein>
<dbReference type="Proteomes" id="UP000017184">
    <property type="component" value="Chromosome"/>
</dbReference>
<dbReference type="HOGENOM" id="CLU_194128_0_0_4"/>